<dbReference type="InterPro" id="IPR012677">
    <property type="entry name" value="Nucleotide-bd_a/b_plait_sf"/>
</dbReference>
<dbReference type="GO" id="GO:0005634">
    <property type="term" value="C:nucleus"/>
    <property type="evidence" value="ECO:0007669"/>
    <property type="project" value="TreeGrafter"/>
</dbReference>
<dbReference type="InterPro" id="IPR051181">
    <property type="entry name" value="CAF1_poly(A)_ribonucleases"/>
</dbReference>
<dbReference type="EMBL" id="RQTK01000212">
    <property type="protein sequence ID" value="RUS84255.1"/>
    <property type="molecule type" value="Genomic_DNA"/>
</dbReference>
<dbReference type="Pfam" id="PF04857">
    <property type="entry name" value="CAF1"/>
    <property type="match status" value="1"/>
</dbReference>
<organism evidence="2 3">
    <name type="scientific">Elysia chlorotica</name>
    <name type="common">Eastern emerald elysia</name>
    <name type="synonym">Sea slug</name>
    <dbReference type="NCBI Taxonomy" id="188477"/>
    <lineage>
        <taxon>Eukaryota</taxon>
        <taxon>Metazoa</taxon>
        <taxon>Spiralia</taxon>
        <taxon>Lophotrochozoa</taxon>
        <taxon>Mollusca</taxon>
        <taxon>Gastropoda</taxon>
        <taxon>Heterobranchia</taxon>
        <taxon>Euthyneura</taxon>
        <taxon>Panpulmonata</taxon>
        <taxon>Sacoglossa</taxon>
        <taxon>Placobranchoidea</taxon>
        <taxon>Plakobranchidae</taxon>
        <taxon>Elysia</taxon>
    </lineage>
</organism>
<dbReference type="Gene3D" id="3.30.420.10">
    <property type="entry name" value="Ribonuclease H-like superfamily/Ribonuclease H"/>
    <property type="match status" value="2"/>
</dbReference>
<dbReference type="GO" id="GO:0003723">
    <property type="term" value="F:RNA binding"/>
    <property type="evidence" value="ECO:0007669"/>
    <property type="project" value="TreeGrafter"/>
</dbReference>
<accession>A0A3S1A6Y9</accession>
<dbReference type="GO" id="GO:0000289">
    <property type="term" value="P:nuclear-transcribed mRNA poly(A) tail shortening"/>
    <property type="evidence" value="ECO:0007669"/>
    <property type="project" value="TreeGrafter"/>
</dbReference>
<dbReference type="GO" id="GO:0000175">
    <property type="term" value="F:3'-5'-RNA exonuclease activity"/>
    <property type="evidence" value="ECO:0007669"/>
    <property type="project" value="TreeGrafter"/>
</dbReference>
<protein>
    <submittedName>
        <fullName evidence="2">Uncharacterized protein</fullName>
    </submittedName>
</protein>
<dbReference type="GO" id="GO:1990431">
    <property type="term" value="P:priRNA 3'-end processing"/>
    <property type="evidence" value="ECO:0007669"/>
    <property type="project" value="TreeGrafter"/>
</dbReference>
<sequence>MVEVTRHNFLSLFPQIEYAINAADFISIDTEFTGLCYDDSCKPSLFDNSKQRYTKLKRSVQNFTLCQIGITTFKGNVSENRYFAETYNFQLCPLPLTYNFQLCPLPLGTCDPRFSLQASSICFMTKHNFDFNKWLYEGIPFLNQVQEQQVRVDLESGLPYSGIDGDVNENKMQELCSFVASWLPSAGAGDSTMIPLEQDEPVTAKCIYQADLRKRFSQIWTSLDPFGQVVVKRLEPDERESLELRFKGSDKLHQEQYILELLGFTRIFRLLTKVTAPIVGHNLLMDLIFMYEKFHKPLPECYFQFKKDIHKLFPNIFDTKHIGHCLRNRLEHLNLQPARDLQDLYNILHSKSVMNMTLLQPSVVRACSDEMKEQVHQAGYDAFLCGCSFLRICHLLHFRNVNSMDVKACPFQAYLTTVTSFCNCVNVIRAMVNYVKLDGDEPPCQRPPLIHVEVVRPGDRLLAQQLAGWFSMYGTVDIQMINQKQAVVATGNFMTARDIIYQFRGHTFIKVSKYKFWEHSPLGQKVVIGSLVLATGSCILLLVNALK</sequence>
<keyword evidence="3" id="KW-1185">Reference proteome</keyword>
<dbReference type="AlphaFoldDB" id="A0A3S1A6Y9"/>
<reference evidence="2 3" key="1">
    <citation type="submission" date="2019-01" db="EMBL/GenBank/DDBJ databases">
        <title>A draft genome assembly of the solar-powered sea slug Elysia chlorotica.</title>
        <authorList>
            <person name="Cai H."/>
            <person name="Li Q."/>
            <person name="Fang X."/>
            <person name="Li J."/>
            <person name="Curtis N.E."/>
            <person name="Altenburger A."/>
            <person name="Shibata T."/>
            <person name="Feng M."/>
            <person name="Maeda T."/>
            <person name="Schwartz J.A."/>
            <person name="Shigenobu S."/>
            <person name="Lundholm N."/>
            <person name="Nishiyama T."/>
            <person name="Yang H."/>
            <person name="Hasebe M."/>
            <person name="Li S."/>
            <person name="Pierce S.K."/>
            <person name="Wang J."/>
        </authorList>
    </citation>
    <scope>NUCLEOTIDE SEQUENCE [LARGE SCALE GENOMIC DNA]</scope>
    <source>
        <strain evidence="2">EC2010</strain>
        <tissue evidence="2">Whole organism of an adult</tissue>
    </source>
</reference>
<dbReference type="OrthoDB" id="414075at2759"/>
<dbReference type="InterPro" id="IPR006941">
    <property type="entry name" value="RNase_CAF1"/>
</dbReference>
<dbReference type="InterPro" id="IPR036397">
    <property type="entry name" value="RNaseH_sf"/>
</dbReference>
<evidence type="ECO:0000313" key="3">
    <source>
        <dbReference type="Proteomes" id="UP000271974"/>
    </source>
</evidence>
<dbReference type="InterPro" id="IPR012337">
    <property type="entry name" value="RNaseH-like_sf"/>
</dbReference>
<dbReference type="SUPFAM" id="SSF53098">
    <property type="entry name" value="Ribonuclease H-like"/>
    <property type="match status" value="1"/>
</dbReference>
<proteinExistence type="inferred from homology"/>
<dbReference type="STRING" id="188477.A0A3S1A6Y9"/>
<comment type="caution">
    <text evidence="2">The sequence shown here is derived from an EMBL/GenBank/DDBJ whole genome shotgun (WGS) entry which is preliminary data.</text>
</comment>
<gene>
    <name evidence="2" type="ORF">EGW08_008007</name>
</gene>
<dbReference type="GO" id="GO:1990432">
    <property type="term" value="P:siRNA 3'-end processing"/>
    <property type="evidence" value="ECO:0007669"/>
    <property type="project" value="TreeGrafter"/>
</dbReference>
<name>A0A3S1A6Y9_ELYCH</name>
<dbReference type="Proteomes" id="UP000271974">
    <property type="component" value="Unassembled WGS sequence"/>
</dbReference>
<evidence type="ECO:0000256" key="1">
    <source>
        <dbReference type="ARBA" id="ARBA00008372"/>
    </source>
</evidence>
<dbReference type="Gene3D" id="3.30.70.330">
    <property type="match status" value="1"/>
</dbReference>
<comment type="similarity">
    <text evidence="1">Belongs to the CAF1 family.</text>
</comment>
<dbReference type="GO" id="GO:0005783">
    <property type="term" value="C:endoplasmic reticulum"/>
    <property type="evidence" value="ECO:0007669"/>
    <property type="project" value="TreeGrafter"/>
</dbReference>
<dbReference type="PANTHER" id="PTHR15092">
    <property type="entry name" value="POLY A -SPECIFIC RIBONUCLEASE/TARGET OF EGR1, MEMBER 1"/>
    <property type="match status" value="1"/>
</dbReference>
<evidence type="ECO:0000313" key="2">
    <source>
        <dbReference type="EMBL" id="RUS84255.1"/>
    </source>
</evidence>
<dbReference type="PANTHER" id="PTHR15092:SF22">
    <property type="entry name" value="POLY(A)-SPECIFIC RIBONUCLEASE PNLDC1"/>
    <property type="match status" value="1"/>
</dbReference>